<sequence length="124" mass="13853">MAFDHGHPMKATFVNVTVVLTDINDNAPLCAEPIRKIIIPEDYPNNALLTCVAAWDPDEGKNGEVVYTFDITVETSLTLPFRIEENTGCIFVNTDEPFDFETINRYNLSVEVSCLLLDYSSVSC</sequence>
<dbReference type="PANTHER" id="PTHR24028">
    <property type="entry name" value="CADHERIN-87A"/>
    <property type="match status" value="1"/>
</dbReference>
<dbReference type="InterPro" id="IPR002126">
    <property type="entry name" value="Cadherin-like_dom"/>
</dbReference>
<comment type="caution">
    <text evidence="10">The sequence shown here is derived from an EMBL/GenBank/DDBJ whole genome shotgun (WGS) entry which is preliminary data.</text>
</comment>
<evidence type="ECO:0000256" key="6">
    <source>
        <dbReference type="ARBA" id="ARBA00023136"/>
    </source>
</evidence>
<dbReference type="InterPro" id="IPR050174">
    <property type="entry name" value="Protocadherin/Cadherin-CA"/>
</dbReference>
<comment type="subcellular location">
    <subcellularLocation>
        <location evidence="1">Membrane</location>
        <topology evidence="1">Single-pass membrane protein</topology>
    </subcellularLocation>
</comment>
<dbReference type="GO" id="GO:0007156">
    <property type="term" value="P:homophilic cell adhesion via plasma membrane adhesion molecules"/>
    <property type="evidence" value="ECO:0007669"/>
    <property type="project" value="InterPro"/>
</dbReference>
<evidence type="ECO:0000256" key="1">
    <source>
        <dbReference type="ARBA" id="ARBA00004167"/>
    </source>
</evidence>
<evidence type="ECO:0000256" key="8">
    <source>
        <dbReference type="PROSITE-ProRule" id="PRU00043"/>
    </source>
</evidence>
<evidence type="ECO:0000256" key="2">
    <source>
        <dbReference type="ARBA" id="ARBA00022692"/>
    </source>
</evidence>
<evidence type="ECO:0000313" key="11">
    <source>
        <dbReference type="Proteomes" id="UP000004810"/>
    </source>
</evidence>
<keyword evidence="2" id="KW-0812">Transmembrane</keyword>
<dbReference type="Pfam" id="PF00028">
    <property type="entry name" value="Cadherin"/>
    <property type="match status" value="1"/>
</dbReference>
<evidence type="ECO:0000256" key="7">
    <source>
        <dbReference type="ARBA" id="ARBA00023180"/>
    </source>
</evidence>
<proteinExistence type="predicted"/>
<dbReference type="PROSITE" id="PS50268">
    <property type="entry name" value="CADHERIN_2"/>
    <property type="match status" value="1"/>
</dbReference>
<dbReference type="Gene3D" id="2.60.40.60">
    <property type="entry name" value="Cadherins"/>
    <property type="match status" value="1"/>
</dbReference>
<keyword evidence="4 8" id="KW-0106">Calcium</keyword>
<keyword evidence="5" id="KW-1133">Transmembrane helix</keyword>
<organism evidence="10 11">
    <name type="scientific">Wuchereria bancrofti</name>
    <dbReference type="NCBI Taxonomy" id="6293"/>
    <lineage>
        <taxon>Eukaryota</taxon>
        <taxon>Metazoa</taxon>
        <taxon>Ecdysozoa</taxon>
        <taxon>Nematoda</taxon>
        <taxon>Chromadorea</taxon>
        <taxon>Rhabditida</taxon>
        <taxon>Spirurina</taxon>
        <taxon>Spiruromorpha</taxon>
        <taxon>Filarioidea</taxon>
        <taxon>Onchocercidae</taxon>
        <taxon>Wuchereria</taxon>
    </lineage>
</organism>
<feature type="domain" description="Cadherin" evidence="9">
    <location>
        <begin position="31"/>
        <end position="113"/>
    </location>
</feature>
<dbReference type="SUPFAM" id="SSF49313">
    <property type="entry name" value="Cadherin-like"/>
    <property type="match status" value="1"/>
</dbReference>
<keyword evidence="7" id="KW-0325">Glycoprotein</keyword>
<protein>
    <recommendedName>
        <fullName evidence="9">Cadherin domain-containing protein</fullName>
    </recommendedName>
</protein>
<dbReference type="PROSITE" id="PS00232">
    <property type="entry name" value="CADHERIN_1"/>
    <property type="match status" value="1"/>
</dbReference>
<dbReference type="InterPro" id="IPR020894">
    <property type="entry name" value="Cadherin_CS"/>
</dbReference>
<dbReference type="GO" id="GO:0005886">
    <property type="term" value="C:plasma membrane"/>
    <property type="evidence" value="ECO:0007669"/>
    <property type="project" value="InterPro"/>
</dbReference>
<dbReference type="CDD" id="cd11304">
    <property type="entry name" value="Cadherin_repeat"/>
    <property type="match status" value="1"/>
</dbReference>
<dbReference type="PANTHER" id="PTHR24028:SF328">
    <property type="entry name" value="CADHERIN-3"/>
    <property type="match status" value="1"/>
</dbReference>
<dbReference type="AlphaFoldDB" id="J9E9U5"/>
<evidence type="ECO:0000256" key="5">
    <source>
        <dbReference type="ARBA" id="ARBA00022989"/>
    </source>
</evidence>
<evidence type="ECO:0000259" key="9">
    <source>
        <dbReference type="PROSITE" id="PS50268"/>
    </source>
</evidence>
<keyword evidence="3" id="KW-0677">Repeat</keyword>
<dbReference type="InterPro" id="IPR015919">
    <property type="entry name" value="Cadherin-like_sf"/>
</dbReference>
<dbReference type="EMBL" id="ADBV01016838">
    <property type="protein sequence ID" value="EJW72139.1"/>
    <property type="molecule type" value="Genomic_DNA"/>
</dbReference>
<gene>
    <name evidence="10" type="ORF">WUBG_16951</name>
</gene>
<accession>J9E9U5</accession>
<dbReference type="Proteomes" id="UP000004810">
    <property type="component" value="Unassembled WGS sequence"/>
</dbReference>
<evidence type="ECO:0000313" key="10">
    <source>
        <dbReference type="EMBL" id="EJW72139.1"/>
    </source>
</evidence>
<reference evidence="11" key="1">
    <citation type="submission" date="2012-08" db="EMBL/GenBank/DDBJ databases">
        <title>The Genome Sequence of Wuchereria bancrofti.</title>
        <authorList>
            <person name="Nutman T.B."/>
            <person name="Fink D.L."/>
            <person name="Russ C."/>
            <person name="Young S."/>
            <person name="Zeng Q."/>
            <person name="Koehrsen M."/>
            <person name="Alvarado L."/>
            <person name="Berlin A."/>
            <person name="Chapman S.B."/>
            <person name="Chen Z."/>
            <person name="Freedman E."/>
            <person name="Gellesch M."/>
            <person name="Goldberg J."/>
            <person name="Griggs A."/>
            <person name="Gujja S."/>
            <person name="Heilman E.R."/>
            <person name="Heiman D."/>
            <person name="Hepburn T."/>
            <person name="Howarth C."/>
            <person name="Jen D."/>
            <person name="Larson L."/>
            <person name="Lewis B."/>
            <person name="Mehta T."/>
            <person name="Park D."/>
            <person name="Pearson M."/>
            <person name="Roberts A."/>
            <person name="Saif S."/>
            <person name="Shea T."/>
            <person name="Shenoy N."/>
            <person name="Sisk P."/>
            <person name="Stolte C."/>
            <person name="Sykes S."/>
            <person name="Walk T."/>
            <person name="White J."/>
            <person name="Yandava C."/>
            <person name="Haas B."/>
            <person name="Henn M.R."/>
            <person name="Nusbaum C."/>
            <person name="Birren B."/>
        </authorList>
    </citation>
    <scope>NUCLEOTIDE SEQUENCE [LARGE SCALE GENOMIC DNA]</scope>
    <source>
        <strain evidence="11">NA</strain>
    </source>
</reference>
<dbReference type="GO" id="GO:0005509">
    <property type="term" value="F:calcium ion binding"/>
    <property type="evidence" value="ECO:0007669"/>
    <property type="project" value="UniProtKB-UniRule"/>
</dbReference>
<evidence type="ECO:0000256" key="3">
    <source>
        <dbReference type="ARBA" id="ARBA00022737"/>
    </source>
</evidence>
<evidence type="ECO:0000256" key="4">
    <source>
        <dbReference type="ARBA" id="ARBA00022837"/>
    </source>
</evidence>
<keyword evidence="6" id="KW-0472">Membrane</keyword>
<name>J9E9U5_WUCBA</name>